<protein>
    <submittedName>
        <fullName evidence="1">2856_t:CDS:1</fullName>
    </submittedName>
</protein>
<proteinExistence type="predicted"/>
<evidence type="ECO:0000313" key="1">
    <source>
        <dbReference type="EMBL" id="CAG8444948.1"/>
    </source>
</evidence>
<sequence length="142" mass="15686">MWNFLTKAFNKSSSSIQVTVLNSATNFCMTAILGNVIFGEALALQWWFGAGFIVFGTVLVNMSNAVVEDYDKEKKTKITRVGDCRGSNITSAGVGDTGSLELAMVDRVTKVDECRSRFDGKLNFRYNLLHFFKGIISSSFIS</sequence>
<organism evidence="1 2">
    <name type="scientific">Dentiscutata heterogama</name>
    <dbReference type="NCBI Taxonomy" id="1316150"/>
    <lineage>
        <taxon>Eukaryota</taxon>
        <taxon>Fungi</taxon>
        <taxon>Fungi incertae sedis</taxon>
        <taxon>Mucoromycota</taxon>
        <taxon>Glomeromycotina</taxon>
        <taxon>Glomeromycetes</taxon>
        <taxon>Diversisporales</taxon>
        <taxon>Gigasporaceae</taxon>
        <taxon>Dentiscutata</taxon>
    </lineage>
</organism>
<gene>
    <name evidence="1" type="ORF">DHETER_LOCUS504</name>
</gene>
<dbReference type="EMBL" id="CAJVPU010000254">
    <property type="protein sequence ID" value="CAG8444948.1"/>
    <property type="molecule type" value="Genomic_DNA"/>
</dbReference>
<comment type="caution">
    <text evidence="1">The sequence shown here is derived from an EMBL/GenBank/DDBJ whole genome shotgun (WGS) entry which is preliminary data.</text>
</comment>
<evidence type="ECO:0000313" key="2">
    <source>
        <dbReference type="Proteomes" id="UP000789702"/>
    </source>
</evidence>
<name>A0ACA9K087_9GLOM</name>
<keyword evidence="2" id="KW-1185">Reference proteome</keyword>
<accession>A0ACA9K087</accession>
<dbReference type="Proteomes" id="UP000789702">
    <property type="component" value="Unassembled WGS sequence"/>
</dbReference>
<reference evidence="1" key="1">
    <citation type="submission" date="2021-06" db="EMBL/GenBank/DDBJ databases">
        <authorList>
            <person name="Kallberg Y."/>
            <person name="Tangrot J."/>
            <person name="Rosling A."/>
        </authorList>
    </citation>
    <scope>NUCLEOTIDE SEQUENCE</scope>
    <source>
        <strain evidence="1">IL203A</strain>
    </source>
</reference>